<organism evidence="1 2">
    <name type="scientific">Erwinia phage SunLIRen</name>
    <dbReference type="NCBI Taxonomy" id="2267654"/>
    <lineage>
        <taxon>Viruses</taxon>
        <taxon>Duplodnaviria</taxon>
        <taxon>Heunggongvirae</taxon>
        <taxon>Uroviricota</taxon>
        <taxon>Caudoviricetes</taxon>
        <taxon>Andersonviridae</taxon>
        <taxon>Ounavirinae</taxon>
        <taxon>Kolesnikvirus</taxon>
        <taxon>Kolesnikvirus Ea214</taxon>
    </lineage>
</organism>
<sequence>MGFSTVKGKNRGYIQLTSSYRGISPSSLVKVTESFRRAYEDGTIFTY</sequence>
<reference evidence="2" key="1">
    <citation type="submission" date="2018-06" db="EMBL/GenBank/DDBJ databases">
        <authorList>
            <person name="Sharma R."/>
            <person name="Ke K."/>
            <person name="Breakwell D.P."/>
            <person name="Hope S."/>
            <person name="Grose J.H."/>
        </authorList>
    </citation>
    <scope>NUCLEOTIDE SEQUENCE [LARGE SCALE GENOMIC DNA]</scope>
</reference>
<gene>
    <name evidence="1" type="ORF">SUNLIREN_125</name>
</gene>
<dbReference type="EMBL" id="MH426725">
    <property type="protein sequence ID" value="AXN57425.1"/>
    <property type="molecule type" value="Genomic_DNA"/>
</dbReference>
<evidence type="ECO:0000313" key="1">
    <source>
        <dbReference type="EMBL" id="AXN57425.1"/>
    </source>
</evidence>
<proteinExistence type="predicted"/>
<dbReference type="Proteomes" id="UP000257815">
    <property type="component" value="Segment"/>
</dbReference>
<name>A0A346FHZ5_9CAUD</name>
<accession>A0A346FHZ5</accession>
<protein>
    <submittedName>
        <fullName evidence="1">Uncharacterized protein</fullName>
    </submittedName>
</protein>
<evidence type="ECO:0000313" key="2">
    <source>
        <dbReference type="Proteomes" id="UP000257815"/>
    </source>
</evidence>